<dbReference type="GeneID" id="87814290"/>
<feature type="region of interest" description="Disordered" evidence="9">
    <location>
        <begin position="182"/>
        <end position="210"/>
    </location>
</feature>
<dbReference type="Pfam" id="PF01541">
    <property type="entry name" value="GIY-YIG"/>
    <property type="match status" value="1"/>
</dbReference>
<evidence type="ECO:0000256" key="6">
    <source>
        <dbReference type="ARBA" id="ARBA00023204"/>
    </source>
</evidence>
<comment type="subcellular location">
    <subcellularLocation>
        <location evidence="8">Nucleus</location>
    </subcellularLocation>
</comment>
<evidence type="ECO:0000256" key="3">
    <source>
        <dbReference type="ARBA" id="ARBA00022763"/>
    </source>
</evidence>
<accession>A0AAN6V1G9</accession>
<keyword evidence="5 8" id="KW-0233">DNA recombination</keyword>
<dbReference type="InterPro" id="IPR000305">
    <property type="entry name" value="GIY-YIG_endonuc"/>
</dbReference>
<keyword evidence="1 8" id="KW-0540">Nuclease</keyword>
<evidence type="ECO:0000256" key="7">
    <source>
        <dbReference type="ARBA" id="ARBA00023242"/>
    </source>
</evidence>
<keyword evidence="6 8" id="KW-0234">DNA repair</keyword>
<protein>
    <recommendedName>
        <fullName evidence="10">GIY-YIG domain-containing protein</fullName>
    </recommendedName>
</protein>
<dbReference type="CDD" id="cd10455">
    <property type="entry name" value="GIY-YIG_SLX1"/>
    <property type="match status" value="1"/>
</dbReference>
<dbReference type="Gene3D" id="3.40.1440.10">
    <property type="entry name" value="GIY-YIG endonuclease"/>
    <property type="match status" value="1"/>
</dbReference>
<dbReference type="Proteomes" id="UP001302676">
    <property type="component" value="Unassembled WGS sequence"/>
</dbReference>
<keyword evidence="2 8" id="KW-0255">Endonuclease</keyword>
<dbReference type="AlphaFoldDB" id="A0AAN6V1G9"/>
<name>A0AAN6V1G9_9PEZI</name>
<dbReference type="PANTHER" id="PTHR20208">
    <property type="entry name" value="STRUCTURE-SPECIFIC ENDONUCLEASE SUBUNIT SLX1"/>
    <property type="match status" value="1"/>
</dbReference>
<evidence type="ECO:0000313" key="12">
    <source>
        <dbReference type="Proteomes" id="UP001302676"/>
    </source>
</evidence>
<reference evidence="11" key="1">
    <citation type="journal article" date="2023" name="Mol. Phylogenet. Evol.">
        <title>Genome-scale phylogeny and comparative genomics of the fungal order Sordariales.</title>
        <authorList>
            <person name="Hensen N."/>
            <person name="Bonometti L."/>
            <person name="Westerberg I."/>
            <person name="Brannstrom I.O."/>
            <person name="Guillou S."/>
            <person name="Cros-Aarteil S."/>
            <person name="Calhoun S."/>
            <person name="Haridas S."/>
            <person name="Kuo A."/>
            <person name="Mondo S."/>
            <person name="Pangilinan J."/>
            <person name="Riley R."/>
            <person name="LaButti K."/>
            <person name="Andreopoulos B."/>
            <person name="Lipzen A."/>
            <person name="Chen C."/>
            <person name="Yan M."/>
            <person name="Daum C."/>
            <person name="Ng V."/>
            <person name="Clum A."/>
            <person name="Steindorff A."/>
            <person name="Ohm R.A."/>
            <person name="Martin F."/>
            <person name="Silar P."/>
            <person name="Natvig D.O."/>
            <person name="Lalanne C."/>
            <person name="Gautier V."/>
            <person name="Ament-Velasquez S.L."/>
            <person name="Kruys A."/>
            <person name="Hutchinson M.I."/>
            <person name="Powell A.J."/>
            <person name="Barry K."/>
            <person name="Miller A.N."/>
            <person name="Grigoriev I.V."/>
            <person name="Debuchy R."/>
            <person name="Gladieux P."/>
            <person name="Hiltunen Thoren M."/>
            <person name="Johannesson H."/>
        </authorList>
    </citation>
    <scope>NUCLEOTIDE SEQUENCE</scope>
    <source>
        <strain evidence="11">CBS 141.50</strain>
    </source>
</reference>
<dbReference type="PANTHER" id="PTHR20208:SF10">
    <property type="entry name" value="STRUCTURE-SPECIFIC ENDONUCLEASE SUBUNIT SLX1"/>
    <property type="match status" value="1"/>
</dbReference>
<dbReference type="InterPro" id="IPR013083">
    <property type="entry name" value="Znf_RING/FYVE/PHD"/>
</dbReference>
<evidence type="ECO:0000256" key="1">
    <source>
        <dbReference type="ARBA" id="ARBA00022722"/>
    </source>
</evidence>
<dbReference type="GO" id="GO:0033557">
    <property type="term" value="C:Slx1-Slx4 complex"/>
    <property type="evidence" value="ECO:0007669"/>
    <property type="project" value="UniProtKB-UniRule"/>
</dbReference>
<evidence type="ECO:0000256" key="4">
    <source>
        <dbReference type="ARBA" id="ARBA00022801"/>
    </source>
</evidence>
<dbReference type="InterPro" id="IPR035901">
    <property type="entry name" value="GIY-YIG_endonuc_sf"/>
</dbReference>
<keyword evidence="4 8" id="KW-0378">Hydrolase</keyword>
<feature type="compositionally biased region" description="Basic residues" evidence="9">
    <location>
        <begin position="103"/>
        <end position="114"/>
    </location>
</feature>
<evidence type="ECO:0000313" key="11">
    <source>
        <dbReference type="EMBL" id="KAK4142335.1"/>
    </source>
</evidence>
<evidence type="ECO:0000256" key="9">
    <source>
        <dbReference type="SAM" id="MobiDB-lite"/>
    </source>
</evidence>
<dbReference type="GO" id="GO:0008821">
    <property type="term" value="F:crossover junction DNA endonuclease activity"/>
    <property type="evidence" value="ECO:0007669"/>
    <property type="project" value="TreeGrafter"/>
</dbReference>
<reference evidence="11" key="2">
    <citation type="submission" date="2023-05" db="EMBL/GenBank/DDBJ databases">
        <authorList>
            <consortium name="Lawrence Berkeley National Laboratory"/>
            <person name="Steindorff A."/>
            <person name="Hensen N."/>
            <person name="Bonometti L."/>
            <person name="Westerberg I."/>
            <person name="Brannstrom I.O."/>
            <person name="Guillou S."/>
            <person name="Cros-Aarteil S."/>
            <person name="Calhoun S."/>
            <person name="Haridas S."/>
            <person name="Kuo A."/>
            <person name="Mondo S."/>
            <person name="Pangilinan J."/>
            <person name="Riley R."/>
            <person name="Labutti K."/>
            <person name="Andreopoulos B."/>
            <person name="Lipzen A."/>
            <person name="Chen C."/>
            <person name="Yanf M."/>
            <person name="Daum C."/>
            <person name="Ng V."/>
            <person name="Clum A."/>
            <person name="Ohm R."/>
            <person name="Martin F."/>
            <person name="Silar P."/>
            <person name="Natvig D."/>
            <person name="Lalanne C."/>
            <person name="Gautier V."/>
            <person name="Ament-Velasquez S.L."/>
            <person name="Kruys A."/>
            <person name="Hutchinson M.I."/>
            <person name="Powell A.J."/>
            <person name="Barry K."/>
            <person name="Miller A.N."/>
            <person name="Grigoriev I.V."/>
            <person name="Debuchy R."/>
            <person name="Gladieux P."/>
            <person name="Thoren M.H."/>
            <person name="Johannesson H."/>
        </authorList>
    </citation>
    <scope>NUCLEOTIDE SEQUENCE</scope>
    <source>
        <strain evidence="11">CBS 141.50</strain>
    </source>
</reference>
<dbReference type="InterPro" id="IPR050381">
    <property type="entry name" value="SLX1_endonuclease"/>
</dbReference>
<comment type="subunit">
    <text evidence="8">Forms a heterodimer with SLX4.</text>
</comment>
<comment type="function">
    <text evidence="8">Catalytic subunit of the SLX1-SLX4 structure-specific endonuclease that resolves DNA secondary structures generated during DNA repair and recombination. Has endonuclease activity towards branched DNA substrates, introducing single-strand cuts in duplex DNA close to junctions with ss-DNA.</text>
</comment>
<proteinExistence type="inferred from homology"/>
<comment type="caution">
    <text evidence="11">The sequence shown here is derived from an EMBL/GenBank/DDBJ whole genome shotgun (WGS) entry which is preliminary data.</text>
</comment>
<feature type="domain" description="GIY-YIG" evidence="10">
    <location>
        <begin position="10"/>
        <end position="92"/>
    </location>
</feature>
<dbReference type="GO" id="GO:0000724">
    <property type="term" value="P:double-strand break repair via homologous recombination"/>
    <property type="evidence" value="ECO:0007669"/>
    <property type="project" value="TreeGrafter"/>
</dbReference>
<gene>
    <name evidence="11" type="ORF">C8A04DRAFT_13359</name>
</gene>
<evidence type="ECO:0000259" key="10">
    <source>
        <dbReference type="PROSITE" id="PS50164"/>
    </source>
</evidence>
<comment type="cofactor">
    <cofactor evidence="8">
        <name>a divalent metal cation</name>
        <dbReference type="ChEBI" id="CHEBI:60240"/>
    </cofactor>
</comment>
<keyword evidence="12" id="KW-1185">Reference proteome</keyword>
<evidence type="ECO:0000256" key="5">
    <source>
        <dbReference type="ARBA" id="ARBA00023172"/>
    </source>
</evidence>
<dbReference type="HAMAP" id="MF_03100">
    <property type="entry name" value="Endonuc_su_Slx1"/>
    <property type="match status" value="1"/>
</dbReference>
<dbReference type="InterPro" id="IPR048749">
    <property type="entry name" value="SLX1_C"/>
</dbReference>
<dbReference type="RefSeq" id="XP_062635706.1">
    <property type="nucleotide sequence ID" value="XM_062777677.1"/>
</dbReference>
<dbReference type="EMBL" id="MU853599">
    <property type="protein sequence ID" value="KAK4142335.1"/>
    <property type="molecule type" value="Genomic_DNA"/>
</dbReference>
<comment type="similarity">
    <text evidence="8">Belongs to the SLX1 family.</text>
</comment>
<sequence>MSASHKPIPALYTVYVLRSTVRHSSYYVGSTPNPPRRLNQHNGLVKGGAARTSRASLRPWEMVTLVSGFPSMVAALKFEWALTNPHISTHIPSSSRLAGPTVRRTKSKRRRTGRPSKSIDSIVSNLHLLLCVPSFARWPLRVHFFNKPFFAAWEQWCAEVSGDEQRELRVVTDFGEGMVNGGITGGGSVRGDDAGSVGDGGMTEGEEQERAPAPWGIHALPLDYKPMKEYVAKGRDIFEFERQGRCVVCHEEMKTGEGLQALCTNEGCDGVGHITCWGRHFLRTSGETDEVVPIQGRCPKCKGEVQWGEMMRELTLRLRGGEEVEKLLKEKKKRTTRQAAKKAAKN</sequence>
<comment type="caution">
    <text evidence="8">Lacks conserved residue(s) required for the propagation of feature annotation.</text>
</comment>
<dbReference type="InterPro" id="IPR027520">
    <property type="entry name" value="Slx1"/>
</dbReference>
<feature type="region of interest" description="Disordered" evidence="9">
    <location>
        <begin position="27"/>
        <end position="47"/>
    </location>
</feature>
<evidence type="ECO:0000256" key="2">
    <source>
        <dbReference type="ARBA" id="ARBA00022759"/>
    </source>
</evidence>
<dbReference type="Gene3D" id="3.30.40.10">
    <property type="entry name" value="Zinc/RING finger domain, C3HC4 (zinc finger)"/>
    <property type="match status" value="1"/>
</dbReference>
<dbReference type="GO" id="GO:0017108">
    <property type="term" value="F:5'-flap endonuclease activity"/>
    <property type="evidence" value="ECO:0007669"/>
    <property type="project" value="InterPro"/>
</dbReference>
<organism evidence="11 12">
    <name type="scientific">Dichotomopilus funicola</name>
    <dbReference type="NCBI Taxonomy" id="1934379"/>
    <lineage>
        <taxon>Eukaryota</taxon>
        <taxon>Fungi</taxon>
        <taxon>Dikarya</taxon>
        <taxon>Ascomycota</taxon>
        <taxon>Pezizomycotina</taxon>
        <taxon>Sordariomycetes</taxon>
        <taxon>Sordariomycetidae</taxon>
        <taxon>Sordariales</taxon>
        <taxon>Chaetomiaceae</taxon>
        <taxon>Dichotomopilus</taxon>
    </lineage>
</organism>
<keyword evidence="7 8" id="KW-0539">Nucleus</keyword>
<evidence type="ECO:0000256" key="8">
    <source>
        <dbReference type="HAMAP-Rule" id="MF_03100"/>
    </source>
</evidence>
<dbReference type="PROSITE" id="PS50164">
    <property type="entry name" value="GIY_YIG"/>
    <property type="match status" value="1"/>
</dbReference>
<dbReference type="Pfam" id="PF21202">
    <property type="entry name" value="SLX1_C"/>
    <property type="match status" value="1"/>
</dbReference>
<feature type="region of interest" description="Disordered" evidence="9">
    <location>
        <begin position="91"/>
        <end position="117"/>
    </location>
</feature>
<keyword evidence="3 8" id="KW-0227">DNA damage</keyword>